<proteinExistence type="inferred from homology"/>
<dbReference type="SUPFAM" id="SSF52402">
    <property type="entry name" value="Adenine nucleotide alpha hydrolases-like"/>
    <property type="match status" value="1"/>
</dbReference>
<reference evidence="4 5" key="1">
    <citation type="submission" date="2023-04" db="EMBL/GenBank/DDBJ databases">
        <title>Funneling lignin-derived compounds into biodiesel using alkali-halophilic Citricoccus sp. P2.</title>
        <authorList>
            <person name="Luo C.-B."/>
        </authorList>
    </citation>
    <scope>NUCLEOTIDE SEQUENCE [LARGE SCALE GENOMIC DNA]</scope>
    <source>
        <strain evidence="4 5">P2</strain>
    </source>
</reference>
<dbReference type="RefSeq" id="WP_278157257.1">
    <property type="nucleotide sequence ID" value="NZ_CP121252.1"/>
</dbReference>
<dbReference type="PANTHER" id="PTHR46268">
    <property type="entry name" value="STRESS RESPONSE PROTEIN NHAX"/>
    <property type="match status" value="1"/>
</dbReference>
<evidence type="ECO:0000259" key="3">
    <source>
        <dbReference type="Pfam" id="PF00582"/>
    </source>
</evidence>
<organism evidence="4 5">
    <name type="scientific">Citricoccus muralis</name>
    <dbReference type="NCBI Taxonomy" id="169134"/>
    <lineage>
        <taxon>Bacteria</taxon>
        <taxon>Bacillati</taxon>
        <taxon>Actinomycetota</taxon>
        <taxon>Actinomycetes</taxon>
        <taxon>Micrococcales</taxon>
        <taxon>Micrococcaceae</taxon>
        <taxon>Citricoccus</taxon>
    </lineage>
</organism>
<keyword evidence="5" id="KW-1185">Reference proteome</keyword>
<evidence type="ECO:0000313" key="4">
    <source>
        <dbReference type="EMBL" id="WFP16094.1"/>
    </source>
</evidence>
<dbReference type="InterPro" id="IPR014729">
    <property type="entry name" value="Rossmann-like_a/b/a_fold"/>
</dbReference>
<feature type="region of interest" description="Disordered" evidence="2">
    <location>
        <begin position="130"/>
        <end position="170"/>
    </location>
</feature>
<feature type="domain" description="UspA" evidence="3">
    <location>
        <begin position="2"/>
        <end position="129"/>
    </location>
</feature>
<dbReference type="Gene3D" id="3.40.50.620">
    <property type="entry name" value="HUPs"/>
    <property type="match status" value="1"/>
</dbReference>
<accession>A0ABY8H5H5</accession>
<gene>
    <name evidence="4" type="ORF">P8192_11945</name>
</gene>
<dbReference type="Proteomes" id="UP001219037">
    <property type="component" value="Chromosome"/>
</dbReference>
<dbReference type="InterPro" id="IPR006016">
    <property type="entry name" value="UspA"/>
</dbReference>
<feature type="compositionally biased region" description="Basic and acidic residues" evidence="2">
    <location>
        <begin position="155"/>
        <end position="170"/>
    </location>
</feature>
<sequence>MTIIVGYTPSEQAQAALDQGLRLARLSGENVVVVNAGPGGENRHASQLRDKDKVALQEKLQAASDVESEYRELLRGKSTVEEFVTLCAELDPSYVVIGNRKRSGFGRFMMGSVTDELLRALEHPVLCVKPSASPRPEHLPTVADPDVELAPETQLEQREQLEDLGEQPER</sequence>
<dbReference type="EMBL" id="CP121252">
    <property type="protein sequence ID" value="WFP16094.1"/>
    <property type="molecule type" value="Genomic_DNA"/>
</dbReference>
<name>A0ABY8H5H5_9MICC</name>
<protein>
    <submittedName>
        <fullName evidence="4">Universal stress protein</fullName>
    </submittedName>
</protein>
<dbReference type="PANTHER" id="PTHR46268:SF6">
    <property type="entry name" value="UNIVERSAL STRESS PROTEIN UP12"/>
    <property type="match status" value="1"/>
</dbReference>
<dbReference type="CDD" id="cd00293">
    <property type="entry name" value="USP-like"/>
    <property type="match status" value="1"/>
</dbReference>
<evidence type="ECO:0000256" key="1">
    <source>
        <dbReference type="ARBA" id="ARBA00008791"/>
    </source>
</evidence>
<evidence type="ECO:0000313" key="5">
    <source>
        <dbReference type="Proteomes" id="UP001219037"/>
    </source>
</evidence>
<evidence type="ECO:0000256" key="2">
    <source>
        <dbReference type="SAM" id="MobiDB-lite"/>
    </source>
</evidence>
<comment type="similarity">
    <text evidence="1">Belongs to the universal stress protein A family.</text>
</comment>
<dbReference type="Pfam" id="PF00582">
    <property type="entry name" value="Usp"/>
    <property type="match status" value="1"/>
</dbReference>